<organism evidence="2 3">
    <name type="scientific">Streptomonospora litoralis</name>
    <dbReference type="NCBI Taxonomy" id="2498135"/>
    <lineage>
        <taxon>Bacteria</taxon>
        <taxon>Bacillati</taxon>
        <taxon>Actinomycetota</taxon>
        <taxon>Actinomycetes</taxon>
        <taxon>Streptosporangiales</taxon>
        <taxon>Nocardiopsidaceae</taxon>
        <taxon>Streptomonospora</taxon>
    </lineage>
</organism>
<dbReference type="AlphaFoldDB" id="A0A4P6Q061"/>
<dbReference type="RefSeq" id="WP_131098094.1">
    <property type="nucleotide sequence ID" value="NZ_CP036455.1"/>
</dbReference>
<evidence type="ECO:0000313" key="3">
    <source>
        <dbReference type="Proteomes" id="UP000292235"/>
    </source>
</evidence>
<dbReference type="OrthoDB" id="3483594at2"/>
<reference evidence="2 3" key="1">
    <citation type="submission" date="2019-02" db="EMBL/GenBank/DDBJ databases">
        <authorList>
            <person name="Khodamoradi S."/>
            <person name="Hahnke R.L."/>
            <person name="Kaempfer P."/>
            <person name="Schumann P."/>
            <person name="Rohde M."/>
            <person name="Steinert M."/>
            <person name="Luzhetskyy A."/>
            <person name="Wink J."/>
            <person name="Ruckert C."/>
        </authorList>
    </citation>
    <scope>NUCLEOTIDE SEQUENCE [LARGE SCALE GENOMIC DNA]</scope>
    <source>
        <strain evidence="2 3">M2</strain>
    </source>
</reference>
<proteinExistence type="predicted"/>
<gene>
    <name evidence="2" type="ORF">EKD16_10025</name>
</gene>
<dbReference type="KEGG" id="strr:EKD16_10025"/>
<evidence type="ECO:0000259" key="1">
    <source>
        <dbReference type="Pfam" id="PF04149"/>
    </source>
</evidence>
<dbReference type="Proteomes" id="UP000292235">
    <property type="component" value="Chromosome"/>
</dbReference>
<dbReference type="Pfam" id="PF04149">
    <property type="entry name" value="DUF397"/>
    <property type="match status" value="1"/>
</dbReference>
<accession>A0A4P6Q061</accession>
<sequence length="59" mass="6574">MDTWTKSSYSNNSGGECVEVRVAAARAWIDVRDSRTPDLGHLSFGTAEWRAFLAEADRL</sequence>
<evidence type="ECO:0000313" key="2">
    <source>
        <dbReference type="EMBL" id="QBI53793.1"/>
    </source>
</evidence>
<name>A0A4P6Q061_9ACTN</name>
<keyword evidence="3" id="KW-1185">Reference proteome</keyword>
<protein>
    <recommendedName>
        <fullName evidence="1">DUF397 domain-containing protein</fullName>
    </recommendedName>
</protein>
<feature type="domain" description="DUF397" evidence="1">
    <location>
        <begin position="3"/>
        <end position="56"/>
    </location>
</feature>
<dbReference type="EMBL" id="CP036455">
    <property type="protein sequence ID" value="QBI53793.1"/>
    <property type="molecule type" value="Genomic_DNA"/>
</dbReference>
<dbReference type="InterPro" id="IPR007278">
    <property type="entry name" value="DUF397"/>
</dbReference>